<dbReference type="EMBL" id="WVUH01000083">
    <property type="protein sequence ID" value="MBO4206772.1"/>
    <property type="molecule type" value="Genomic_DNA"/>
</dbReference>
<sequence>MPAEQDRDAGLVATLAAGAVHRDRDADLDPAVHALLDRAEWSGGTPLDTPAARLRAVRRVRDLARVDAGVAHLVAGIHRAGALAAGFHSGTDPAAPAGGLLACTGPVVPSGASSAGTGPVALATPTVPVVPVTSGPGGLVLTGTWRLEPPATLARQVVLAGLRVDGHDVVALLDVAADGIVTGPAAPNNGSGTEPAGVVVGPEPPAFGLRAAPTAELRLTGLPVPAHRIRPLTGQPTWPVFDEALRIAVEVGLLDGFLAAARDFLVHHARPWHESGVDSAARDPHTTAVLGQAYAQQRALHLLARDAFAAVATADGTPGGAPPRAVVLARWYARQRIGPLITSVVGVLGASGTSGRFALDRYWRDFRTHALRHPPRWGLDTLDHQPDPRPEQDT</sequence>
<dbReference type="Proteomes" id="UP000823521">
    <property type="component" value="Unassembled WGS sequence"/>
</dbReference>
<keyword evidence="3" id="KW-1185">Reference proteome</keyword>
<gene>
    <name evidence="2" type="ORF">GSF22_12270</name>
</gene>
<reference evidence="2 3" key="1">
    <citation type="submission" date="2019-12" db="EMBL/GenBank/DDBJ databases">
        <title>Whole genome sequencing of endophytic Actinobacterium Micromonospora sp. MPMI6T.</title>
        <authorList>
            <person name="Evv R."/>
            <person name="Podile A.R."/>
        </authorList>
    </citation>
    <scope>NUCLEOTIDE SEQUENCE [LARGE SCALE GENOMIC DNA]</scope>
    <source>
        <strain evidence="2 3">MPMI6</strain>
    </source>
</reference>
<organism evidence="2 3">
    <name type="scientific">Micromonospora echinofusca</name>
    <dbReference type="NCBI Taxonomy" id="47858"/>
    <lineage>
        <taxon>Bacteria</taxon>
        <taxon>Bacillati</taxon>
        <taxon>Actinomycetota</taxon>
        <taxon>Actinomycetes</taxon>
        <taxon>Micromonosporales</taxon>
        <taxon>Micromonosporaceae</taxon>
        <taxon>Micromonospora</taxon>
    </lineage>
</organism>
<dbReference type="SUPFAM" id="SSF56645">
    <property type="entry name" value="Acyl-CoA dehydrogenase NM domain-like"/>
    <property type="match status" value="1"/>
</dbReference>
<dbReference type="InterPro" id="IPR036250">
    <property type="entry name" value="AcylCo_DH-like_C"/>
</dbReference>
<evidence type="ECO:0000313" key="2">
    <source>
        <dbReference type="EMBL" id="MBO4206772.1"/>
    </source>
</evidence>
<proteinExistence type="predicted"/>
<feature type="region of interest" description="Disordered" evidence="1">
    <location>
        <begin position="374"/>
        <end position="394"/>
    </location>
</feature>
<name>A0ABS3VQH6_MICEH</name>
<feature type="compositionally biased region" description="Basic and acidic residues" evidence="1">
    <location>
        <begin position="381"/>
        <end position="394"/>
    </location>
</feature>
<evidence type="ECO:0000313" key="3">
    <source>
        <dbReference type="Proteomes" id="UP000823521"/>
    </source>
</evidence>
<evidence type="ECO:0000256" key="1">
    <source>
        <dbReference type="SAM" id="MobiDB-lite"/>
    </source>
</evidence>
<dbReference type="SUPFAM" id="SSF47203">
    <property type="entry name" value="Acyl-CoA dehydrogenase C-terminal domain-like"/>
    <property type="match status" value="1"/>
</dbReference>
<dbReference type="Gene3D" id="1.20.140.10">
    <property type="entry name" value="Butyryl-CoA Dehydrogenase, subunit A, domain 3"/>
    <property type="match status" value="1"/>
</dbReference>
<protein>
    <recommendedName>
        <fullName evidence="4">Acyl-CoA dehydrogenase</fullName>
    </recommendedName>
</protein>
<dbReference type="InterPro" id="IPR009100">
    <property type="entry name" value="AcylCoA_DH/oxidase_NM_dom_sf"/>
</dbReference>
<accession>A0ABS3VQH6</accession>
<dbReference type="RefSeq" id="WP_208813672.1">
    <property type="nucleotide sequence ID" value="NZ_WVUH01000083.1"/>
</dbReference>
<comment type="caution">
    <text evidence="2">The sequence shown here is derived from an EMBL/GenBank/DDBJ whole genome shotgun (WGS) entry which is preliminary data.</text>
</comment>
<evidence type="ECO:0008006" key="4">
    <source>
        <dbReference type="Google" id="ProtNLM"/>
    </source>
</evidence>